<dbReference type="EMBL" id="SCKG01000024">
    <property type="protein sequence ID" value="TDG96147.1"/>
    <property type="molecule type" value="Genomic_DNA"/>
</dbReference>
<protein>
    <submittedName>
        <fullName evidence="2">Uncharacterized protein</fullName>
    </submittedName>
</protein>
<dbReference type="AlphaFoldDB" id="A0A484C3P2"/>
<name>A0A484C3P2_PERFV</name>
<organism evidence="2 3">
    <name type="scientific">Perca flavescens</name>
    <name type="common">American yellow perch</name>
    <name type="synonym">Morone flavescens</name>
    <dbReference type="NCBI Taxonomy" id="8167"/>
    <lineage>
        <taxon>Eukaryota</taxon>
        <taxon>Metazoa</taxon>
        <taxon>Chordata</taxon>
        <taxon>Craniata</taxon>
        <taxon>Vertebrata</taxon>
        <taxon>Euteleostomi</taxon>
        <taxon>Actinopterygii</taxon>
        <taxon>Neopterygii</taxon>
        <taxon>Teleostei</taxon>
        <taxon>Neoteleostei</taxon>
        <taxon>Acanthomorphata</taxon>
        <taxon>Eupercaria</taxon>
        <taxon>Perciformes</taxon>
        <taxon>Percoidei</taxon>
        <taxon>Percidae</taxon>
        <taxon>Percinae</taxon>
        <taxon>Perca</taxon>
    </lineage>
</organism>
<keyword evidence="3" id="KW-1185">Reference proteome</keyword>
<dbReference type="Gene3D" id="1.25.10.10">
    <property type="entry name" value="Leucine-rich Repeat Variant"/>
    <property type="match status" value="1"/>
</dbReference>
<gene>
    <name evidence="2" type="ORF">EPR50_G00236520</name>
</gene>
<dbReference type="InterPro" id="IPR011989">
    <property type="entry name" value="ARM-like"/>
</dbReference>
<comment type="caution">
    <text evidence="2">The sequence shown here is derived from an EMBL/GenBank/DDBJ whole genome shotgun (WGS) entry which is preliminary data.</text>
</comment>
<accession>A0A484C3P2</accession>
<feature type="region of interest" description="Disordered" evidence="1">
    <location>
        <begin position="211"/>
        <end position="260"/>
    </location>
</feature>
<evidence type="ECO:0000256" key="1">
    <source>
        <dbReference type="SAM" id="MobiDB-lite"/>
    </source>
</evidence>
<dbReference type="STRING" id="8167.A0A484C3P2"/>
<evidence type="ECO:0000313" key="2">
    <source>
        <dbReference type="EMBL" id="TDG96147.1"/>
    </source>
</evidence>
<proteinExistence type="predicted"/>
<reference evidence="2 3" key="1">
    <citation type="submission" date="2019-01" db="EMBL/GenBank/DDBJ databases">
        <title>A chromosome-scale genome assembly of the yellow perch, Perca flavescens.</title>
        <authorList>
            <person name="Feron R."/>
            <person name="Morvezen R."/>
            <person name="Bestin A."/>
            <person name="Haffray P."/>
            <person name="Klopp C."/>
            <person name="Zahm M."/>
            <person name="Cabau C."/>
            <person name="Roques C."/>
            <person name="Donnadieu C."/>
            <person name="Bouchez O."/>
            <person name="Christie M."/>
            <person name="Larson W."/>
            <person name="Guiguen Y."/>
        </authorList>
    </citation>
    <scope>NUCLEOTIDE SEQUENCE [LARGE SCALE GENOMIC DNA]</scope>
    <source>
        <strain evidence="2">YP-PL-M2</strain>
        <tissue evidence="2">Blood</tissue>
    </source>
</reference>
<dbReference type="Proteomes" id="UP000295070">
    <property type="component" value="Chromosome 24"/>
</dbReference>
<sequence>MFCASSCRKVGYAMRDLGTGCPAAVRRRCRTRRWCRSAARCTRSPAATWRTPKLRPTAEASRSWWTSVKDGERVRNGKETSRGNLSAGFIKSFIKSLQNTYSMKVVEAAAQVLNTLWQYRELRNLYKQPYVNVTSAESRTEVRVSLHHGAHVTGTSLFNQLFLERGAAVSPAVRVEGKQNVSSHISKSKNDVPVQPNLNIFPTILMGGRRRSFRPNCPLPRPAAEQGPERRELLHVVTLPTSAPPSRARPPRRPPPASSV</sequence>
<evidence type="ECO:0000313" key="3">
    <source>
        <dbReference type="Proteomes" id="UP000295070"/>
    </source>
</evidence>